<dbReference type="Proteomes" id="UP000616151">
    <property type="component" value="Unassembled WGS sequence"/>
</dbReference>
<dbReference type="EMBL" id="JAENHL010000007">
    <property type="protein sequence ID" value="MBK1869141.1"/>
    <property type="molecule type" value="Genomic_DNA"/>
</dbReference>
<reference evidence="1" key="1">
    <citation type="submission" date="2021-01" db="EMBL/GenBank/DDBJ databases">
        <authorList>
            <person name="Sun Q."/>
        </authorList>
    </citation>
    <scope>NUCLEOTIDE SEQUENCE</scope>
    <source>
        <strain evidence="1">YIM B02566</strain>
    </source>
</reference>
<evidence type="ECO:0000313" key="1">
    <source>
        <dbReference type="EMBL" id="MBK1869141.1"/>
    </source>
</evidence>
<organism evidence="1 2">
    <name type="scientific">Taklimakanibacter albus</name>
    <dbReference type="NCBI Taxonomy" id="2800327"/>
    <lineage>
        <taxon>Bacteria</taxon>
        <taxon>Pseudomonadati</taxon>
        <taxon>Pseudomonadota</taxon>
        <taxon>Alphaproteobacteria</taxon>
        <taxon>Hyphomicrobiales</taxon>
        <taxon>Aestuariivirgaceae</taxon>
        <taxon>Taklimakanibacter</taxon>
    </lineage>
</organism>
<accession>A0ACC5R8Z4</accession>
<sequence>MKVLVLGGGVVGVAAAYYLGRDGYEVELIERNAELARETSYGNAGLVSPGDSYAWASPAALAVFIKSLYRPDLGIKVRFNLDPHFIAWGWKFLFECTHARAHINTLRKLRLAFYSKACINEIAAATKVDYDADGKGILYFFRSQETLDAGAKHMRILSDNGLTLDVIGRERLVELEPGLKAAAPGIAGAVYSPIDQTGDSCKFSRNLASWCAQNLNVRLRLGTTVTGIETQGDRVTTILTDKGRLDCDAVVIALGPETPLLTRKIGLNVPIYPVKGYSATLPLDDPAKGPTMGGVDEDRLIAYSRLGDRLRVASTAEFAGYDRSHRPSDFTRLLATAEDLFPGAFDRAKAEYWAGLRPMTPASVPILGRARYANLFLDCGHGHVGWTMACGSGKFVADLVSGRKPEIDTDGLLYVN</sequence>
<evidence type="ECO:0000313" key="2">
    <source>
        <dbReference type="Proteomes" id="UP000616151"/>
    </source>
</evidence>
<name>A0ACC5R8Z4_9HYPH</name>
<proteinExistence type="predicted"/>
<comment type="caution">
    <text evidence="1">The sequence shown here is derived from an EMBL/GenBank/DDBJ whole genome shotgun (WGS) entry which is preliminary data.</text>
</comment>
<gene>
    <name evidence="1" type="ORF">JHL16_22465</name>
</gene>
<protein>
    <submittedName>
        <fullName evidence="1">D-amino acid dehydrogenase</fullName>
    </submittedName>
</protein>
<keyword evidence="2" id="KW-1185">Reference proteome</keyword>